<feature type="chain" id="PRO_5009635418" evidence="2">
    <location>
        <begin position="26"/>
        <end position="549"/>
    </location>
</feature>
<proteinExistence type="predicted"/>
<evidence type="ECO:0000313" key="4">
    <source>
        <dbReference type="Proteomes" id="UP000181901"/>
    </source>
</evidence>
<comment type="caution">
    <text evidence="3">The sequence shown here is derived from an EMBL/GenBank/DDBJ whole genome shotgun (WGS) entry which is preliminary data.</text>
</comment>
<evidence type="ECO:0000313" key="3">
    <source>
        <dbReference type="EMBL" id="OIQ50546.1"/>
    </source>
</evidence>
<dbReference type="RefSeq" id="WP_071545976.1">
    <property type="nucleotide sequence ID" value="NZ_LKAQ01000004.1"/>
</dbReference>
<reference evidence="3 4" key="1">
    <citation type="submission" date="2015-09" db="EMBL/GenBank/DDBJ databases">
        <title>Genome of Desulfovibrio dechloracetivorans BerOc1, a mercury methylating strain isolated from highly hydrocarbons and metals contaminated coastal sediments.</title>
        <authorList>
            <person name="Goni Urriza M."/>
            <person name="Gassie C."/>
            <person name="Bouchez O."/>
            <person name="Klopp C."/>
            <person name="Ranchou-Peyruse A."/>
            <person name="Remy G."/>
        </authorList>
    </citation>
    <scope>NUCLEOTIDE SEQUENCE [LARGE SCALE GENOMIC DNA]</scope>
    <source>
        <strain evidence="3 4">BerOc1</strain>
    </source>
</reference>
<dbReference type="EMBL" id="LKAQ01000004">
    <property type="protein sequence ID" value="OIQ50546.1"/>
    <property type="molecule type" value="Genomic_DNA"/>
</dbReference>
<dbReference type="OrthoDB" id="5422153at2"/>
<feature type="signal peptide" evidence="2">
    <location>
        <begin position="1"/>
        <end position="25"/>
    </location>
</feature>
<accession>A0A1J5MX66</accession>
<name>A0A1J5MX66_9BACT</name>
<keyword evidence="4" id="KW-1185">Reference proteome</keyword>
<dbReference type="InterPro" id="IPR013517">
    <property type="entry name" value="FG-GAP"/>
</dbReference>
<evidence type="ECO:0000256" key="1">
    <source>
        <dbReference type="ARBA" id="ARBA00022729"/>
    </source>
</evidence>
<dbReference type="Proteomes" id="UP000181901">
    <property type="component" value="Unassembled WGS sequence"/>
</dbReference>
<protein>
    <submittedName>
        <fullName evidence="3">FG-GAP repeat protein</fullName>
    </submittedName>
</protein>
<keyword evidence="1 2" id="KW-0732">Signal</keyword>
<organism evidence="3 4">
    <name type="scientific">Pseudodesulfovibrio hydrargyri</name>
    <dbReference type="NCBI Taxonomy" id="2125990"/>
    <lineage>
        <taxon>Bacteria</taxon>
        <taxon>Pseudomonadati</taxon>
        <taxon>Thermodesulfobacteriota</taxon>
        <taxon>Desulfovibrionia</taxon>
        <taxon>Desulfovibrionales</taxon>
        <taxon>Desulfovibrionaceae</taxon>
    </lineage>
</organism>
<dbReference type="InterPro" id="IPR028994">
    <property type="entry name" value="Integrin_alpha_N"/>
</dbReference>
<dbReference type="AlphaFoldDB" id="A0A1J5MX66"/>
<evidence type="ECO:0000256" key="2">
    <source>
        <dbReference type="SAM" id="SignalP"/>
    </source>
</evidence>
<dbReference type="Pfam" id="PF13517">
    <property type="entry name" value="FG-GAP_3"/>
    <property type="match status" value="1"/>
</dbReference>
<dbReference type="SUPFAM" id="SSF69318">
    <property type="entry name" value="Integrin alpha N-terminal domain"/>
    <property type="match status" value="1"/>
</dbReference>
<sequence>MARRPVITVLIALAAALLLAVPAMAQGAKTYAVLPFVYNGPQKYEYFSKAVQASLENDLEWIGHAEPSTKSLQSVGVPNDKGAALTALNSLGVDYIMYGEISILGSKAHMRIDAVSADGKAWQKKGEVGIDEMTSWLDSQAKLLQGDVFNRPGYGTVEEEKVSQNTVQAAAPTESPFLSSDGQPLQATLNPQFRYEGGTETTGRWRSQTLPYYSFGMYVADGDGDGRNEIFILRESAISAFRFKEGKLQHLDTFELPPNVMSVRIEIADLNRDGFPEIIIGGYRFQRQGAVRAPRGEPQSCVLSFEGGRFKYVVQKATKFLGVLRIPPAYMPILVAQNKGQRDLFDNHVYEAFIKGDQVEFGQTIPVPPFGTVYNLTYLPDGLGYKCVVIGNKHKLVVYSQSFERLYESDATYNSSGVVIEAADKMVGMGGGVTEEHGVTYNIPIRGITAPLTSKSRYEMLLNRDLSATAQVFQNYKYYTQGEIHSMVYDQVGMNLAWKTRRIKGQVSDIALADLNNDGHKQLCVLVNTFAGYGYGNRKTLILAYDLNM</sequence>
<gene>
    <name evidence="3" type="ORF">BerOc1_02484</name>
</gene>